<organism evidence="6 7">
    <name type="scientific">Donghicola mangrovi</name>
    <dbReference type="NCBI Taxonomy" id="2729614"/>
    <lineage>
        <taxon>Bacteria</taxon>
        <taxon>Pseudomonadati</taxon>
        <taxon>Pseudomonadota</taxon>
        <taxon>Alphaproteobacteria</taxon>
        <taxon>Rhodobacterales</taxon>
        <taxon>Roseobacteraceae</taxon>
        <taxon>Donghicola</taxon>
    </lineage>
</organism>
<dbReference type="PROSITE" id="PS50931">
    <property type="entry name" value="HTH_LYSR"/>
    <property type="match status" value="1"/>
</dbReference>
<gene>
    <name evidence="6" type="ORF">HJ526_01600</name>
</gene>
<feature type="domain" description="HTH lysR-type" evidence="5">
    <location>
        <begin position="12"/>
        <end position="69"/>
    </location>
</feature>
<dbReference type="InterPro" id="IPR036388">
    <property type="entry name" value="WH-like_DNA-bd_sf"/>
</dbReference>
<dbReference type="Pfam" id="PF03466">
    <property type="entry name" value="LysR_substrate"/>
    <property type="match status" value="1"/>
</dbReference>
<evidence type="ECO:0000313" key="7">
    <source>
        <dbReference type="Proteomes" id="UP000523601"/>
    </source>
</evidence>
<dbReference type="InterPro" id="IPR000847">
    <property type="entry name" value="LysR_HTH_N"/>
</dbReference>
<proteinExistence type="inferred from homology"/>
<dbReference type="InterPro" id="IPR005119">
    <property type="entry name" value="LysR_subst-bd"/>
</dbReference>
<dbReference type="CDD" id="cd05466">
    <property type="entry name" value="PBP2_LTTR_substrate"/>
    <property type="match status" value="1"/>
</dbReference>
<dbReference type="Gene3D" id="3.40.190.290">
    <property type="match status" value="1"/>
</dbReference>
<keyword evidence="4" id="KW-0804">Transcription</keyword>
<evidence type="ECO:0000256" key="2">
    <source>
        <dbReference type="ARBA" id="ARBA00023015"/>
    </source>
</evidence>
<evidence type="ECO:0000256" key="4">
    <source>
        <dbReference type="ARBA" id="ARBA00023163"/>
    </source>
</evidence>
<dbReference type="SUPFAM" id="SSF46785">
    <property type="entry name" value="Winged helix' DNA-binding domain"/>
    <property type="match status" value="1"/>
</dbReference>
<evidence type="ECO:0000259" key="5">
    <source>
        <dbReference type="PROSITE" id="PS50931"/>
    </source>
</evidence>
<comment type="caution">
    <text evidence="6">The sequence shown here is derived from an EMBL/GenBank/DDBJ whole genome shotgun (WGS) entry which is preliminary data.</text>
</comment>
<dbReference type="EMBL" id="JABCJD010000001">
    <property type="protein sequence ID" value="NVO26102.1"/>
    <property type="molecule type" value="Genomic_DNA"/>
</dbReference>
<dbReference type="Gene3D" id="1.10.10.10">
    <property type="entry name" value="Winged helix-like DNA-binding domain superfamily/Winged helix DNA-binding domain"/>
    <property type="match status" value="1"/>
</dbReference>
<dbReference type="InterPro" id="IPR058163">
    <property type="entry name" value="LysR-type_TF_proteobact-type"/>
</dbReference>
<keyword evidence="3" id="KW-0238">DNA-binding</keyword>
<dbReference type="Proteomes" id="UP000523601">
    <property type="component" value="Unassembled WGS sequence"/>
</dbReference>
<dbReference type="PRINTS" id="PR00039">
    <property type="entry name" value="HTHLYSR"/>
</dbReference>
<dbReference type="InterPro" id="IPR036390">
    <property type="entry name" value="WH_DNA-bd_sf"/>
</dbReference>
<evidence type="ECO:0000256" key="3">
    <source>
        <dbReference type="ARBA" id="ARBA00023125"/>
    </source>
</evidence>
<comment type="similarity">
    <text evidence="1">Belongs to the LysR transcriptional regulatory family.</text>
</comment>
<keyword evidence="2" id="KW-0805">Transcription regulation</keyword>
<protein>
    <submittedName>
        <fullName evidence="6">LysR family transcriptional regulator</fullName>
    </submittedName>
</protein>
<name>A0ABX2PBA0_9RHOB</name>
<keyword evidence="7" id="KW-1185">Reference proteome</keyword>
<dbReference type="Pfam" id="PF00126">
    <property type="entry name" value="HTH_1"/>
    <property type="match status" value="1"/>
</dbReference>
<dbReference type="PANTHER" id="PTHR30537">
    <property type="entry name" value="HTH-TYPE TRANSCRIPTIONAL REGULATOR"/>
    <property type="match status" value="1"/>
</dbReference>
<accession>A0ABX2PBA0</accession>
<dbReference type="PANTHER" id="PTHR30537:SF3">
    <property type="entry name" value="TRANSCRIPTIONAL REGULATORY PROTEIN"/>
    <property type="match status" value="1"/>
</dbReference>
<evidence type="ECO:0000256" key="1">
    <source>
        <dbReference type="ARBA" id="ARBA00009437"/>
    </source>
</evidence>
<sequence>MQIRMDWTRVKFDWNHARAFLVTAEEGSLSAAARALGMTQPTLGRQVAALEDELGIALFDRVGRGLELTESGASLLAHVRAMAEAAGSLSLTATGKSQAIDGVIRIAASEIYAAFLLPPILPLIREKAPDLTVEIVASNDISDLQRREADIALRNAPPEGDTLIARKIAEDTGYFFATDDYAEKVGDLTDEAQLKQALFIGMANNDRLIAGLQAMGLPVTDRNFPFHTDNHLVHWELAKQGVGIGMVPEWLGDSTRGMARVTCGLDPISYPVWLVAHKELQTSRKVRLVFDLLAAEVPRMLG</sequence>
<reference evidence="6 7" key="1">
    <citation type="submission" date="2020-04" db="EMBL/GenBank/DDBJ databases">
        <title>Donghicola sp., a member of the Rhodobacteraceae family isolated from mangrove forest in Thailand.</title>
        <authorList>
            <person name="Charoenyingcharoen P."/>
            <person name="Yukphan P."/>
        </authorList>
    </citation>
    <scope>NUCLEOTIDE SEQUENCE [LARGE SCALE GENOMIC DNA]</scope>
    <source>
        <strain evidence="6 7">C2-DW-16</strain>
    </source>
</reference>
<dbReference type="SUPFAM" id="SSF53850">
    <property type="entry name" value="Periplasmic binding protein-like II"/>
    <property type="match status" value="1"/>
</dbReference>
<evidence type="ECO:0000313" key="6">
    <source>
        <dbReference type="EMBL" id="NVO26102.1"/>
    </source>
</evidence>